<keyword evidence="9" id="KW-0064">Aspartyl protease</keyword>
<evidence type="ECO:0000256" key="8">
    <source>
        <dbReference type="ARBA" id="ARBA00022741"/>
    </source>
</evidence>
<feature type="region of interest" description="Disordered" evidence="18">
    <location>
        <begin position="746"/>
        <end position="795"/>
    </location>
</feature>
<gene>
    <name evidence="20" type="ORF">FOZ60_010333</name>
</gene>
<keyword evidence="6" id="KW-0645">Protease</keyword>
<dbReference type="GO" id="GO:0016485">
    <property type="term" value="P:protein processing"/>
    <property type="evidence" value="ECO:0007669"/>
    <property type="project" value="UniProtKB-ARBA"/>
</dbReference>
<dbReference type="InterPro" id="IPR033379">
    <property type="entry name" value="Acid_Pase_AS"/>
</dbReference>
<evidence type="ECO:0000256" key="11">
    <source>
        <dbReference type="ARBA" id="ARBA00022801"/>
    </source>
</evidence>
<dbReference type="OrthoDB" id="18042at2759"/>
<evidence type="ECO:0000256" key="1">
    <source>
        <dbReference type="ARBA" id="ARBA00004514"/>
    </source>
</evidence>
<dbReference type="InterPro" id="IPR037446">
    <property type="entry name" value="His_Pase_VIP1"/>
</dbReference>
<evidence type="ECO:0000256" key="14">
    <source>
        <dbReference type="ARBA" id="ARBA00034629"/>
    </source>
</evidence>
<dbReference type="Gene3D" id="3.40.50.1240">
    <property type="entry name" value="Phosphoglycerate mutase-like"/>
    <property type="match status" value="1"/>
</dbReference>
<feature type="active site" evidence="15">
    <location>
        <position position="1678"/>
    </location>
</feature>
<keyword evidence="5" id="KW-0597">Phosphoprotein</keyword>
<evidence type="ECO:0000256" key="4">
    <source>
        <dbReference type="ARBA" id="ARBA00022490"/>
    </source>
</evidence>
<sequence>MMLPSVISRSREQSPTLGDSSASEGTQQHRRESLHEHSPYQPFSIGGSKGLTHKLTLGVCCMRTKATSNPMQSLLRRLDASGAFDIIIFDEKMILEQDVSEWPIVQCYVSFHSKGFPLYKSLEYVKMRHPVEINKVEDQLKLRNRLTVYETLKSHDIPCPDFMAIDHLDYGDHQFVEADDYIIYDGRKLKKPFVEKPLDGDDHNIWIYYPTNVGGGCKKLFRKIGDKSSEFDSKQSRIRKDKKYLYEPFLPTGGMDVKVYMVGEMYSHAEARKAPTVDGKVMRNKNGKEIRYPITLSEVEKACGALIVQAFGQFVTGFDVLRTTGRSIVCDVNGWSFVKGNQRYYDDCAILVQKFFLDRFHITFTMPIPALKNEERMSEPINRTTPEVDEADEENFQHDKLRAVMIIMRHGDRKPKEKHKFKSSHKYFLDYINKPSRTEDDDDEDDSDIGISGRLPVDPHGEVLIKSPEEMEKLLAKVKAALQEPELSEKDRKNIETLKMVLDLHEHFTGLNRKIQFKPTKFAINAHGVEECTEVQVVAKWGGELTSLGRNQAEQLGRRLRQELFPINSDDCTSLLRLHSTFRHDFKIYSSHEGRCQTTAAAFTKGFLDLEGDLPPILVSLVCVDGFARKLLDRPIPKEDRNKVKKMIDTILHTDSSELRPGELQEIMAPTDHKGTAEAARMIGNPIITMRKVGDLCLSFLELISTEIAHLAEKTQVPLRAGLTRLSLLFDDLFFRLDSVDYSEYDDGSPINGSSSPNALPDDPVSPRGGGGSLGSSPETPQSNESEASPVRGNRRLRSWHRETVPRWGRRGFLSSIGEKLRDRFSSTPFASLVKREYAIGPGPKLPHELQDRVKRRYIQLQRIEHRWKKLVQGFLSPPQGEFDTTKVPDLWDCVYYDLVHHRNDVPPAALNVLEEMSCYLIPLQNWTSPSEFGIDKEDKIRIGVETSWRLLQKLMNDSEFMLDEITDSGQPRSNANAQTVGFDATGTPTLLPAMSMGSTPSKGSAMNSPTNAVRQCIVHSHRFKDHEEPFCGDGRLPHRKLSDANGCLSRSSSGEHAKRREGSVDKAPKGAAPELRAQLRQAMRDGSDWHPKLHETVAQITGMKSTSKCVRTRIYVTSASTMHSLLNVLVNGDDEHMKSPIDPSTIRDVTDLHYLTHISIRVFEADDYDGPSTVHDAERRHRTISSQSTRQDLTRYRVEIGLSPGVQVVDHTSSGLQINHYPPGNRIRESELEVAPLKPVINVGTLKNYYTLQELDTYLTSDLIFVTIVSPPLGNDPNAAGAPHHHMTRYLIATVRLPQHLSCWSLLVCALLVVVDGRTHAGHGPVHVIPLRPAHSLVEEMASNNLRGFVGAVKPHHASSFFEYHTLVSQHQIERLRSHHRDLFAQYYAPDGVSDLEEGMALGDGRVKRHMHGRAYQVSPNGVIPLTNLRDSQYVGPIGVGTIEDGARPQAMVNVVFDTGSTNLWVQSALCISEPCRNRHKFNMLESHSFENTTVPNHLDIQFGTGELRGPEGIDTLSVGPYQVKDQTFAMIEEELGKIFYEIPFEGILGLAFPSMAADGHVPFFDNVMKQNVLGGQNEFSFYFEPMPSTRSAILFGGVDSRFYKNDIKMFQVTQEHYWSIDLDDFLIGNKSYAALSTGTQSFFEDFMNEVDSGSSGFHTEAHEFDEGKRVRKLIIDTGTTYFTAPPGLAEKILRRLPGGPCNQIAADKEAYPDLHYMLRDEDAQPFDLAIPSSVYMVGTGDGYCEPAFMSIPVPEDYGPAFLFGEVFMRHWFTTFDRGDGSPGAAFVGNLVEQKGWEDNSDLSVVQALYTTLLCESRHQLRNLEMRRRFFFISEKSPVSFVWEGDAFKECLQRQIKRS</sequence>
<keyword evidence="11" id="KW-0378">Hydrolase</keyword>
<comment type="catalytic activity">
    <reaction evidence="14">
        <text>1D-myo-inositol hexakisphosphate + ATP = 1-diphospho-1D-myo-inositol 2,3,4,5,6-pentakisphosphate + ADP</text>
        <dbReference type="Rhea" id="RHEA:37459"/>
        <dbReference type="ChEBI" id="CHEBI:30616"/>
        <dbReference type="ChEBI" id="CHEBI:58130"/>
        <dbReference type="ChEBI" id="CHEBI:74946"/>
        <dbReference type="ChEBI" id="CHEBI:456216"/>
        <dbReference type="EC" id="2.7.4.24"/>
    </reaction>
    <physiologicalReaction direction="left-to-right" evidence="14">
        <dbReference type="Rhea" id="RHEA:37460"/>
    </physiologicalReaction>
</comment>
<keyword evidence="16" id="KW-1015">Disulfide bond</keyword>
<evidence type="ECO:0000256" key="18">
    <source>
        <dbReference type="SAM" id="MobiDB-lite"/>
    </source>
</evidence>
<evidence type="ECO:0000256" key="6">
    <source>
        <dbReference type="ARBA" id="ARBA00022670"/>
    </source>
</evidence>
<dbReference type="EMBL" id="JABANP010000042">
    <property type="protein sequence ID" value="KAF4693659.1"/>
    <property type="molecule type" value="Genomic_DNA"/>
</dbReference>
<dbReference type="InterPro" id="IPR029033">
    <property type="entry name" value="His_PPase_superfam"/>
</dbReference>
<comment type="caution">
    <text evidence="20">The sequence shown here is derived from an EMBL/GenBank/DDBJ whole genome shotgun (WGS) entry which is preliminary data.</text>
</comment>
<dbReference type="SUPFAM" id="SSF50630">
    <property type="entry name" value="Acid proteases"/>
    <property type="match status" value="1"/>
</dbReference>
<evidence type="ECO:0000313" key="21">
    <source>
        <dbReference type="Proteomes" id="UP000541610"/>
    </source>
</evidence>
<dbReference type="PRINTS" id="PR00792">
    <property type="entry name" value="PEPSIN"/>
</dbReference>
<comment type="catalytic activity">
    <reaction evidence="13">
        <text>5-diphospho-1D-myo-inositol 1,2,3,4,6-pentakisphosphate + ATP + H(+) = 1,5-bis(diphospho)-1D-myo-inositol 2,3,4,6-tetrakisphosphate + ADP</text>
        <dbReference type="Rhea" id="RHEA:10276"/>
        <dbReference type="ChEBI" id="CHEBI:15378"/>
        <dbReference type="ChEBI" id="CHEBI:30616"/>
        <dbReference type="ChEBI" id="CHEBI:58628"/>
        <dbReference type="ChEBI" id="CHEBI:77983"/>
        <dbReference type="ChEBI" id="CHEBI:456216"/>
        <dbReference type="EC" id="2.7.4.24"/>
    </reaction>
    <physiologicalReaction direction="left-to-right" evidence="13">
        <dbReference type="Rhea" id="RHEA:10277"/>
    </physiologicalReaction>
</comment>
<evidence type="ECO:0000256" key="2">
    <source>
        <dbReference type="ARBA" id="ARBA00005609"/>
    </source>
</evidence>
<dbReference type="InterPro" id="IPR021109">
    <property type="entry name" value="Peptidase_aspartic_dom_sf"/>
</dbReference>
<evidence type="ECO:0000256" key="9">
    <source>
        <dbReference type="ARBA" id="ARBA00022750"/>
    </source>
</evidence>
<name>A0A7J6PBY0_PEROL</name>
<feature type="region of interest" description="Disordered" evidence="18">
    <location>
        <begin position="1"/>
        <end position="46"/>
    </location>
</feature>
<accession>A0A7J6PBY0</accession>
<organism evidence="20 21">
    <name type="scientific">Perkinsus olseni</name>
    <name type="common">Perkinsus atlanticus</name>
    <dbReference type="NCBI Taxonomy" id="32597"/>
    <lineage>
        <taxon>Eukaryota</taxon>
        <taxon>Sar</taxon>
        <taxon>Alveolata</taxon>
        <taxon>Perkinsozoa</taxon>
        <taxon>Perkinsea</taxon>
        <taxon>Perkinsida</taxon>
        <taxon>Perkinsidae</taxon>
        <taxon>Perkinsus</taxon>
    </lineage>
</organism>
<dbReference type="GO" id="GO:0006020">
    <property type="term" value="P:inositol metabolic process"/>
    <property type="evidence" value="ECO:0007669"/>
    <property type="project" value="TreeGrafter"/>
</dbReference>
<feature type="region of interest" description="Disordered" evidence="18">
    <location>
        <begin position="436"/>
        <end position="460"/>
    </location>
</feature>
<dbReference type="GO" id="GO:0033857">
    <property type="term" value="F:5-diphosphoinositol pentakisphosphate 1-kinase activity"/>
    <property type="evidence" value="ECO:0007669"/>
    <property type="project" value="TreeGrafter"/>
</dbReference>
<dbReference type="GO" id="GO:0004190">
    <property type="term" value="F:aspartic-type endopeptidase activity"/>
    <property type="evidence" value="ECO:0007669"/>
    <property type="project" value="UniProtKB-KW"/>
</dbReference>
<dbReference type="InterPro" id="IPR001461">
    <property type="entry name" value="Aspartic_peptidase_A1"/>
</dbReference>
<feature type="compositionally biased region" description="Polar residues" evidence="18">
    <location>
        <begin position="13"/>
        <end position="26"/>
    </location>
</feature>
<dbReference type="GO" id="GO:0005829">
    <property type="term" value="C:cytosol"/>
    <property type="evidence" value="ECO:0007669"/>
    <property type="project" value="UniProtKB-SubCell"/>
</dbReference>
<dbReference type="EC" id="2.7.4.24" evidence="17"/>
<feature type="active site" evidence="15">
    <location>
        <position position="1459"/>
    </location>
</feature>
<reference evidence="20 21" key="1">
    <citation type="submission" date="2020-04" db="EMBL/GenBank/DDBJ databases">
        <title>Perkinsus olseni comparative genomics.</title>
        <authorList>
            <person name="Bogema D.R."/>
        </authorList>
    </citation>
    <scope>NUCLEOTIDE SEQUENCE [LARGE SCALE GENOMIC DNA]</scope>
    <source>
        <strain evidence="20">00978-12</strain>
    </source>
</reference>
<feature type="compositionally biased region" description="Polar residues" evidence="18">
    <location>
        <begin position="778"/>
        <end position="787"/>
    </location>
</feature>
<feature type="region of interest" description="Disordered" evidence="18">
    <location>
        <begin position="1043"/>
        <end position="1073"/>
    </location>
</feature>
<dbReference type="Pfam" id="PF00328">
    <property type="entry name" value="His_Phos_2"/>
    <property type="match status" value="1"/>
</dbReference>
<dbReference type="InterPro" id="IPR033121">
    <property type="entry name" value="PEPTIDASE_A1"/>
</dbReference>
<evidence type="ECO:0000256" key="13">
    <source>
        <dbReference type="ARBA" id="ARBA00033696"/>
    </source>
</evidence>
<evidence type="ECO:0000256" key="5">
    <source>
        <dbReference type="ARBA" id="ARBA00022553"/>
    </source>
</evidence>
<dbReference type="PANTHER" id="PTHR12750:SF9">
    <property type="entry name" value="INOSITOL HEXAKISPHOSPHATE AND DIPHOSPHOINOSITOL-PENTAKISPHOSPHATE KINASE"/>
    <property type="match status" value="1"/>
</dbReference>
<evidence type="ECO:0000256" key="10">
    <source>
        <dbReference type="ARBA" id="ARBA00022777"/>
    </source>
</evidence>
<dbReference type="CDD" id="cd07061">
    <property type="entry name" value="HP_HAP_like"/>
    <property type="match status" value="1"/>
</dbReference>
<keyword evidence="7 17" id="KW-0808">Transferase</keyword>
<protein>
    <recommendedName>
        <fullName evidence="17">Inositol hexakisphosphate and diphosphoinositol-pentakisphosphate kinase</fullName>
        <ecNumber evidence="17">2.7.4.24</ecNumber>
    </recommendedName>
</protein>
<dbReference type="Gene3D" id="3.40.50.11950">
    <property type="match status" value="1"/>
</dbReference>
<dbReference type="InterPro" id="IPR040557">
    <property type="entry name" value="VIP1_N"/>
</dbReference>
<keyword evidence="10 17" id="KW-0418">Kinase</keyword>
<proteinExistence type="inferred from homology"/>
<evidence type="ECO:0000256" key="3">
    <source>
        <dbReference type="ARBA" id="ARBA00007447"/>
    </source>
</evidence>
<dbReference type="Pfam" id="PF18086">
    <property type="entry name" value="PPIP5K2_N"/>
    <property type="match status" value="1"/>
</dbReference>
<keyword evidence="12 17" id="KW-0067">ATP-binding</keyword>
<comment type="similarity">
    <text evidence="3">Belongs to the peptidase A1 family.</text>
</comment>
<evidence type="ECO:0000256" key="16">
    <source>
        <dbReference type="PIRSR" id="PIRSR601461-2"/>
    </source>
</evidence>
<dbReference type="PROSITE" id="PS51767">
    <property type="entry name" value="PEPTIDASE_A1"/>
    <property type="match status" value="1"/>
</dbReference>
<feature type="compositionally biased region" description="Basic and acidic residues" evidence="18">
    <location>
        <begin position="1054"/>
        <end position="1069"/>
    </location>
</feature>
<dbReference type="PROSITE" id="PS00616">
    <property type="entry name" value="HIS_ACID_PHOSPHAT_1"/>
    <property type="match status" value="1"/>
</dbReference>
<dbReference type="Proteomes" id="UP000541610">
    <property type="component" value="Unassembled WGS sequence"/>
</dbReference>
<evidence type="ECO:0000313" key="20">
    <source>
        <dbReference type="EMBL" id="KAF4693659.1"/>
    </source>
</evidence>
<dbReference type="GO" id="GO:0000828">
    <property type="term" value="F:inositol hexakisphosphate kinase activity"/>
    <property type="evidence" value="ECO:0007669"/>
    <property type="project" value="UniProtKB-ARBA"/>
</dbReference>
<comment type="function">
    <text evidence="17">Bifunctional inositol kinase that acts in concert with the IP6K kinases to synthesize the diphosphate group-containing inositol pyrophosphates diphosphoinositol pentakisphosphate, PP-InsP5, and bis-diphosphoinositol tetrakisphosphate, (PP)2-InsP4. PP-InsP5 and (PP)2-InsP4, also respectively called InsP7 and InsP8, may regulate a variety of cellular processes, including apoptosis, vesicle trafficking, cytoskeletal dynamics, and exocytosis. Phosphorylates inositol hexakisphosphate (InsP6).</text>
</comment>
<dbReference type="Gene3D" id="2.40.70.10">
    <property type="entry name" value="Acid Proteases"/>
    <property type="match status" value="2"/>
</dbReference>
<dbReference type="FunFam" id="2.40.70.10:FF:000115">
    <property type="entry name" value="Lysosomal aspartic protease"/>
    <property type="match status" value="1"/>
</dbReference>
<evidence type="ECO:0000256" key="12">
    <source>
        <dbReference type="ARBA" id="ARBA00022840"/>
    </source>
</evidence>
<dbReference type="Gene3D" id="3.30.470.20">
    <property type="entry name" value="ATP-grasp fold, B domain"/>
    <property type="match status" value="1"/>
</dbReference>
<dbReference type="GO" id="GO:0005524">
    <property type="term" value="F:ATP binding"/>
    <property type="evidence" value="ECO:0007669"/>
    <property type="project" value="UniProtKB-KW"/>
</dbReference>
<keyword evidence="8 17" id="KW-0547">Nucleotide-binding</keyword>
<evidence type="ECO:0000256" key="7">
    <source>
        <dbReference type="ARBA" id="ARBA00022679"/>
    </source>
</evidence>
<dbReference type="GO" id="GO:0032958">
    <property type="term" value="P:inositol phosphate biosynthetic process"/>
    <property type="evidence" value="ECO:0007669"/>
    <property type="project" value="TreeGrafter"/>
</dbReference>
<evidence type="ECO:0000256" key="17">
    <source>
        <dbReference type="RuleBase" id="RU365032"/>
    </source>
</evidence>
<dbReference type="Pfam" id="PF00026">
    <property type="entry name" value="Asp"/>
    <property type="match status" value="1"/>
</dbReference>
<keyword evidence="4 17" id="KW-0963">Cytoplasm</keyword>
<evidence type="ECO:0000256" key="15">
    <source>
        <dbReference type="PIRSR" id="PIRSR601461-1"/>
    </source>
</evidence>
<feature type="compositionally biased region" description="Basic and acidic residues" evidence="18">
    <location>
        <begin position="27"/>
        <end position="38"/>
    </location>
</feature>
<dbReference type="InterPro" id="IPR000560">
    <property type="entry name" value="His_Pase_clade-2"/>
</dbReference>
<dbReference type="PANTHER" id="PTHR12750">
    <property type="entry name" value="DIPHOSPHOINOSITOL PENTAKISPHOSPHATE KINASE"/>
    <property type="match status" value="1"/>
</dbReference>
<dbReference type="SUPFAM" id="SSF53254">
    <property type="entry name" value="Phosphoglycerate mutase-like"/>
    <property type="match status" value="1"/>
</dbReference>
<dbReference type="FunFam" id="3.30.470.20:FF:000036">
    <property type="entry name" value="Inositol hexakisphosphate and diphosphoinositol-pentakisphosphate kinase"/>
    <property type="match status" value="1"/>
</dbReference>
<feature type="domain" description="Peptidase A1" evidence="19">
    <location>
        <begin position="1435"/>
        <end position="1787"/>
    </location>
</feature>
<comment type="subcellular location">
    <subcellularLocation>
        <location evidence="1 17">Cytoplasm</location>
        <location evidence="1 17">Cytosol</location>
    </subcellularLocation>
</comment>
<feature type="compositionally biased region" description="Acidic residues" evidence="18">
    <location>
        <begin position="439"/>
        <end position="448"/>
    </location>
</feature>
<feature type="disulfide bond" evidence="16">
    <location>
        <begin position="1472"/>
        <end position="1477"/>
    </location>
</feature>
<evidence type="ECO:0000259" key="19">
    <source>
        <dbReference type="PROSITE" id="PS51767"/>
    </source>
</evidence>
<comment type="similarity">
    <text evidence="2 17">Belongs to the histidine acid phosphatase family. VIP1 subfamily.</text>
</comment>